<gene>
    <name evidence="1" type="ORF">KIN20_033401</name>
</gene>
<keyword evidence="2" id="KW-1185">Reference proteome</keyword>
<reference evidence="1" key="1">
    <citation type="submission" date="2021-06" db="EMBL/GenBank/DDBJ databases">
        <title>Parelaphostrongylus tenuis whole genome reference sequence.</title>
        <authorList>
            <person name="Garwood T.J."/>
            <person name="Larsen P.A."/>
            <person name="Fountain-Jones N.M."/>
            <person name="Garbe J.R."/>
            <person name="Macchietto M.G."/>
            <person name="Kania S.A."/>
            <person name="Gerhold R.W."/>
            <person name="Richards J.E."/>
            <person name="Wolf T.M."/>
        </authorList>
    </citation>
    <scope>NUCLEOTIDE SEQUENCE</scope>
    <source>
        <strain evidence="1">MNPRO001-30</strain>
        <tissue evidence="1">Meninges</tissue>
    </source>
</reference>
<sequence length="159" mass="17672">MVTDLSQIGGLTELNPDLYCSEKVIPMLTDTDDCGDPVLIFVHKHVTVSRIMRIASTAVLPKILIQQLIEGVTNETIEIMPMIQRNPPTAVSVDHDKEPTDTGADASVDRLEEIDLQVISEMNQNNTKPWFCFPIGEEKVCPKEMNQCADDKSDSMLLS</sequence>
<comment type="caution">
    <text evidence="1">The sequence shown here is derived from an EMBL/GenBank/DDBJ whole genome shotgun (WGS) entry which is preliminary data.</text>
</comment>
<evidence type="ECO:0000313" key="2">
    <source>
        <dbReference type="Proteomes" id="UP001196413"/>
    </source>
</evidence>
<dbReference type="Proteomes" id="UP001196413">
    <property type="component" value="Unassembled WGS sequence"/>
</dbReference>
<accession>A0AAD5WI84</accession>
<proteinExistence type="predicted"/>
<protein>
    <submittedName>
        <fullName evidence="1">Uncharacterized protein</fullName>
    </submittedName>
</protein>
<dbReference type="EMBL" id="JAHQIW010006983">
    <property type="protein sequence ID" value="KAJ1371449.1"/>
    <property type="molecule type" value="Genomic_DNA"/>
</dbReference>
<evidence type="ECO:0000313" key="1">
    <source>
        <dbReference type="EMBL" id="KAJ1371449.1"/>
    </source>
</evidence>
<organism evidence="1 2">
    <name type="scientific">Parelaphostrongylus tenuis</name>
    <name type="common">Meningeal worm</name>
    <dbReference type="NCBI Taxonomy" id="148309"/>
    <lineage>
        <taxon>Eukaryota</taxon>
        <taxon>Metazoa</taxon>
        <taxon>Ecdysozoa</taxon>
        <taxon>Nematoda</taxon>
        <taxon>Chromadorea</taxon>
        <taxon>Rhabditida</taxon>
        <taxon>Rhabditina</taxon>
        <taxon>Rhabditomorpha</taxon>
        <taxon>Strongyloidea</taxon>
        <taxon>Metastrongylidae</taxon>
        <taxon>Parelaphostrongylus</taxon>
    </lineage>
</organism>
<dbReference type="AlphaFoldDB" id="A0AAD5WI84"/>
<name>A0AAD5WI84_PARTN</name>